<evidence type="ECO:0000313" key="2">
    <source>
        <dbReference type="Proteomes" id="UP000234626"/>
    </source>
</evidence>
<dbReference type="SUPFAM" id="SSF160113">
    <property type="entry name" value="YegP-like"/>
    <property type="match status" value="1"/>
</dbReference>
<reference evidence="1 2" key="1">
    <citation type="submission" date="2017-12" db="EMBL/GenBank/DDBJ databases">
        <title>Characterization of six clinical isolates of Enterochimera gen. nov., a novel genus of the Yersiniaciae family and the three species Enterochimera arupensis sp. nov., Enterochimera coloradensis sp. nov, and Enterochimera californica sp. nov.</title>
        <authorList>
            <person name="Rossi A."/>
            <person name="Fisher M."/>
        </authorList>
    </citation>
    <scope>NUCLEOTIDE SEQUENCE [LARGE SCALE GENOMIC DNA]</scope>
    <source>
        <strain evidence="1 2">2016Iso1</strain>
    </source>
</reference>
<gene>
    <name evidence="1" type="ORF">CYR34_21110</name>
</gene>
<dbReference type="InterPro" id="IPR036913">
    <property type="entry name" value="YegP-like_sf"/>
</dbReference>
<accession>A0A2N5EH90</accession>
<dbReference type="OrthoDB" id="9802792at2"/>
<proteinExistence type="predicted"/>
<evidence type="ECO:0000313" key="1">
    <source>
        <dbReference type="EMBL" id="PLR42971.1"/>
    </source>
</evidence>
<keyword evidence="2" id="KW-1185">Reference proteome</keyword>
<organism evidence="1 2">
    <name type="scientific">Chimaeribacter arupi</name>
    <dbReference type="NCBI Taxonomy" id="2060066"/>
    <lineage>
        <taxon>Bacteria</taxon>
        <taxon>Pseudomonadati</taxon>
        <taxon>Pseudomonadota</taxon>
        <taxon>Gammaproteobacteria</taxon>
        <taxon>Enterobacterales</taxon>
        <taxon>Yersiniaceae</taxon>
        <taxon>Chimaeribacter</taxon>
    </lineage>
</organism>
<protein>
    <recommendedName>
        <fullName evidence="3">DUF1508 domain-containing protein</fullName>
    </recommendedName>
</protein>
<name>A0A2N5EH90_9GAMM</name>
<dbReference type="EMBL" id="PJZK01000039">
    <property type="protein sequence ID" value="PLR42971.1"/>
    <property type="molecule type" value="Genomic_DNA"/>
</dbReference>
<sequence length="71" mass="8311">MKQQSLSYFYIYQDTRQTWNWRLMSRGGRVIAVNPAGYDDLNTCREDIKQMTLDAGLAVCVGDNHYMRLTM</sequence>
<dbReference type="Proteomes" id="UP000234626">
    <property type="component" value="Unassembled WGS sequence"/>
</dbReference>
<dbReference type="Gene3D" id="3.30.160.160">
    <property type="entry name" value="YegP-like"/>
    <property type="match status" value="1"/>
</dbReference>
<dbReference type="RefSeq" id="WP_072928076.1">
    <property type="nucleotide sequence ID" value="NZ_CP119396.1"/>
</dbReference>
<evidence type="ECO:0008006" key="3">
    <source>
        <dbReference type="Google" id="ProtNLM"/>
    </source>
</evidence>
<dbReference type="AlphaFoldDB" id="A0A2N5EH90"/>
<comment type="caution">
    <text evidence="1">The sequence shown here is derived from an EMBL/GenBank/DDBJ whole genome shotgun (WGS) entry which is preliminary data.</text>
</comment>